<feature type="chain" id="PRO_5007858875" evidence="1">
    <location>
        <begin position="21"/>
        <end position="206"/>
    </location>
</feature>
<proteinExistence type="predicted"/>
<dbReference type="Proteomes" id="UP000076842">
    <property type="component" value="Unassembled WGS sequence"/>
</dbReference>
<gene>
    <name evidence="2" type="ORF">CALCODRAFT_493434</name>
</gene>
<organism evidence="2 3">
    <name type="scientific">Calocera cornea HHB12733</name>
    <dbReference type="NCBI Taxonomy" id="1353952"/>
    <lineage>
        <taxon>Eukaryota</taxon>
        <taxon>Fungi</taxon>
        <taxon>Dikarya</taxon>
        <taxon>Basidiomycota</taxon>
        <taxon>Agaricomycotina</taxon>
        <taxon>Dacrymycetes</taxon>
        <taxon>Dacrymycetales</taxon>
        <taxon>Dacrymycetaceae</taxon>
        <taxon>Calocera</taxon>
    </lineage>
</organism>
<sequence>MQLIYSILVVSALATSLVSAAPLPAPKASDVQLNVRDILDGPASQDAFAYRSLNDDDDLEERGFKNFVSKGKTLVKKIGKGLGKLQTGLQKVDKYAQIGMKVAQAGINIANSVHRRDKEGDIEYELVLRSVDEDEDNDVLVLRDLATDEEMELDERNFKSFIKKVGHSLSKAAHLVLRDEDGAEIVIDMRDVDLEERNAASLEDLD</sequence>
<evidence type="ECO:0000313" key="3">
    <source>
        <dbReference type="Proteomes" id="UP000076842"/>
    </source>
</evidence>
<keyword evidence="3" id="KW-1185">Reference proteome</keyword>
<dbReference type="InParanoid" id="A0A165HT26"/>
<evidence type="ECO:0000313" key="2">
    <source>
        <dbReference type="EMBL" id="KZT59708.1"/>
    </source>
</evidence>
<feature type="signal peptide" evidence="1">
    <location>
        <begin position="1"/>
        <end position="20"/>
    </location>
</feature>
<accession>A0A165HT26</accession>
<reference evidence="2 3" key="1">
    <citation type="journal article" date="2016" name="Mol. Biol. Evol.">
        <title>Comparative Genomics of Early-Diverging Mushroom-Forming Fungi Provides Insights into the Origins of Lignocellulose Decay Capabilities.</title>
        <authorList>
            <person name="Nagy L.G."/>
            <person name="Riley R."/>
            <person name="Tritt A."/>
            <person name="Adam C."/>
            <person name="Daum C."/>
            <person name="Floudas D."/>
            <person name="Sun H."/>
            <person name="Yadav J.S."/>
            <person name="Pangilinan J."/>
            <person name="Larsson K.H."/>
            <person name="Matsuura K."/>
            <person name="Barry K."/>
            <person name="Labutti K."/>
            <person name="Kuo R."/>
            <person name="Ohm R.A."/>
            <person name="Bhattacharya S.S."/>
            <person name="Shirouzu T."/>
            <person name="Yoshinaga Y."/>
            <person name="Martin F.M."/>
            <person name="Grigoriev I.V."/>
            <person name="Hibbett D.S."/>
        </authorList>
    </citation>
    <scope>NUCLEOTIDE SEQUENCE [LARGE SCALE GENOMIC DNA]</scope>
    <source>
        <strain evidence="2 3">HHB12733</strain>
    </source>
</reference>
<keyword evidence="1" id="KW-0732">Signal</keyword>
<protein>
    <submittedName>
        <fullName evidence="2">Uncharacterized protein</fullName>
    </submittedName>
</protein>
<dbReference type="AlphaFoldDB" id="A0A165HT26"/>
<name>A0A165HT26_9BASI</name>
<evidence type="ECO:0000256" key="1">
    <source>
        <dbReference type="SAM" id="SignalP"/>
    </source>
</evidence>
<dbReference type="EMBL" id="KV423938">
    <property type="protein sequence ID" value="KZT59708.1"/>
    <property type="molecule type" value="Genomic_DNA"/>
</dbReference>